<dbReference type="InterPro" id="IPR050859">
    <property type="entry name" value="Class-I_PLP-dep_aminotransf"/>
</dbReference>
<dbReference type="PANTHER" id="PTHR42790:SF7">
    <property type="entry name" value="GNTR FAMILY TRANSCRIPTIONAL REGULATORY PROTEIN"/>
    <property type="match status" value="1"/>
</dbReference>
<keyword evidence="4" id="KW-0663">Pyridoxal phosphate</keyword>
<keyword evidence="3" id="KW-0808">Transferase</keyword>
<dbReference type="Proteomes" id="UP000251584">
    <property type="component" value="Unassembled WGS sequence"/>
</dbReference>
<accession>A0A2X2VB97</accession>
<dbReference type="GO" id="GO:0030170">
    <property type="term" value="F:pyridoxal phosphate binding"/>
    <property type="evidence" value="ECO:0007669"/>
    <property type="project" value="InterPro"/>
</dbReference>
<protein>
    <submittedName>
        <fullName evidence="6">GntR family transcriptional regulator</fullName>
    </submittedName>
</protein>
<dbReference type="EMBL" id="UAVY01000002">
    <property type="protein sequence ID" value="SQB25964.1"/>
    <property type="molecule type" value="Genomic_DNA"/>
</dbReference>
<dbReference type="AlphaFoldDB" id="A0A2X2VB97"/>
<keyword evidence="2" id="KW-0032">Aminotransferase</keyword>
<dbReference type="InterPro" id="IPR015421">
    <property type="entry name" value="PyrdxlP-dep_Trfase_major"/>
</dbReference>
<dbReference type="PANTHER" id="PTHR42790">
    <property type="entry name" value="AMINOTRANSFERASE"/>
    <property type="match status" value="1"/>
</dbReference>
<evidence type="ECO:0000256" key="1">
    <source>
        <dbReference type="ARBA" id="ARBA00001933"/>
    </source>
</evidence>
<name>A0A2X2VB97_CITKO</name>
<proteinExistence type="predicted"/>
<evidence type="ECO:0000256" key="4">
    <source>
        <dbReference type="ARBA" id="ARBA00022898"/>
    </source>
</evidence>
<sequence>MTAVRSSAADDIVITNGSQSGLSLALLTVCQAGDIVAVESPAYYGTMQLLRGLGIKVIEIPTDPDTGISIEALELALDQWPIKGVILVPNCN</sequence>
<evidence type="ECO:0000313" key="7">
    <source>
        <dbReference type="Proteomes" id="UP000251584"/>
    </source>
</evidence>
<dbReference type="Pfam" id="PF00155">
    <property type="entry name" value="Aminotran_1_2"/>
    <property type="match status" value="1"/>
</dbReference>
<dbReference type="InterPro" id="IPR015424">
    <property type="entry name" value="PyrdxlP-dep_Trfase"/>
</dbReference>
<evidence type="ECO:0000256" key="2">
    <source>
        <dbReference type="ARBA" id="ARBA00022576"/>
    </source>
</evidence>
<evidence type="ECO:0000256" key="3">
    <source>
        <dbReference type="ARBA" id="ARBA00022679"/>
    </source>
</evidence>
<evidence type="ECO:0000313" key="6">
    <source>
        <dbReference type="EMBL" id="SQB25964.1"/>
    </source>
</evidence>
<dbReference type="GO" id="GO:1901605">
    <property type="term" value="P:alpha-amino acid metabolic process"/>
    <property type="evidence" value="ECO:0007669"/>
    <property type="project" value="TreeGrafter"/>
</dbReference>
<dbReference type="GO" id="GO:0008483">
    <property type="term" value="F:transaminase activity"/>
    <property type="evidence" value="ECO:0007669"/>
    <property type="project" value="UniProtKB-KW"/>
</dbReference>
<organism evidence="6 7">
    <name type="scientific">Citrobacter koseri</name>
    <name type="common">Citrobacter diversus</name>
    <dbReference type="NCBI Taxonomy" id="545"/>
    <lineage>
        <taxon>Bacteria</taxon>
        <taxon>Pseudomonadati</taxon>
        <taxon>Pseudomonadota</taxon>
        <taxon>Gammaproteobacteria</taxon>
        <taxon>Enterobacterales</taxon>
        <taxon>Enterobacteriaceae</taxon>
        <taxon>Citrobacter</taxon>
    </lineage>
</organism>
<evidence type="ECO:0000259" key="5">
    <source>
        <dbReference type="Pfam" id="PF00155"/>
    </source>
</evidence>
<dbReference type="Gene3D" id="3.40.640.10">
    <property type="entry name" value="Type I PLP-dependent aspartate aminotransferase-like (Major domain)"/>
    <property type="match status" value="1"/>
</dbReference>
<gene>
    <name evidence="6" type="primary">yjiR_2</name>
    <name evidence="6" type="ORF">NCTC10786_01657</name>
</gene>
<dbReference type="InterPro" id="IPR004839">
    <property type="entry name" value="Aminotransferase_I/II_large"/>
</dbReference>
<reference evidence="6 7" key="1">
    <citation type="submission" date="2018-06" db="EMBL/GenBank/DDBJ databases">
        <authorList>
            <consortium name="Pathogen Informatics"/>
            <person name="Doyle S."/>
        </authorList>
    </citation>
    <scope>NUCLEOTIDE SEQUENCE [LARGE SCALE GENOMIC DNA]</scope>
    <source>
        <strain evidence="6 7">NCTC10786</strain>
    </source>
</reference>
<feature type="domain" description="Aminotransferase class I/classII large" evidence="5">
    <location>
        <begin position="7"/>
        <end position="91"/>
    </location>
</feature>
<dbReference type="SUPFAM" id="SSF53383">
    <property type="entry name" value="PLP-dependent transferases"/>
    <property type="match status" value="1"/>
</dbReference>
<comment type="cofactor">
    <cofactor evidence="1">
        <name>pyridoxal 5'-phosphate</name>
        <dbReference type="ChEBI" id="CHEBI:597326"/>
    </cofactor>
</comment>